<dbReference type="PANTHER" id="PTHR43537">
    <property type="entry name" value="TRANSCRIPTIONAL REGULATOR, GNTR FAMILY"/>
    <property type="match status" value="1"/>
</dbReference>
<dbReference type="InterPro" id="IPR011711">
    <property type="entry name" value="GntR_C"/>
</dbReference>
<dbReference type="SMART" id="SM00345">
    <property type="entry name" value="HTH_GNTR"/>
    <property type="match status" value="1"/>
</dbReference>
<dbReference type="GO" id="GO:0003700">
    <property type="term" value="F:DNA-binding transcription factor activity"/>
    <property type="evidence" value="ECO:0007669"/>
    <property type="project" value="InterPro"/>
</dbReference>
<dbReference type="PROSITE" id="PS50949">
    <property type="entry name" value="HTH_GNTR"/>
    <property type="match status" value="1"/>
</dbReference>
<keyword evidence="3" id="KW-0804">Transcription</keyword>
<keyword evidence="2 5" id="KW-0238">DNA-binding</keyword>
<feature type="domain" description="HTH gntR-type" evidence="4">
    <location>
        <begin position="18"/>
        <end position="85"/>
    </location>
</feature>
<reference evidence="6" key="1">
    <citation type="submission" date="2016-10" db="EMBL/GenBank/DDBJ databases">
        <authorList>
            <person name="Varghese N."/>
            <person name="Submissions S."/>
        </authorList>
    </citation>
    <scope>NUCLEOTIDE SEQUENCE [LARGE SCALE GENOMIC DNA]</scope>
    <source>
        <strain evidence="6">DSM 45421</strain>
    </source>
</reference>
<dbReference type="EMBL" id="FMZF01000004">
    <property type="protein sequence ID" value="SDC93060.1"/>
    <property type="molecule type" value="Genomic_DNA"/>
</dbReference>
<sequence length="222" mass="24670">MAHSLTYVDRPAPSAVPVRLVDRAYESLRDALISLRIEPGEPMDEKQLSASMGVGLTPVRDALKRLTLEGLVVIYPRRGTFAAEIRVSDELWLTEVRIPLEGQAAALAAQRATREDCQRLLTLTGRTGEEGGNPIDLDVAIHRAVYAAAHNAYLETACNQHANLAMRLWNYAFRRDPSPCDVPCTLDSVVHAIAARDPERAQHEAEVHLRQFSDEVRDLLSR</sequence>
<dbReference type="InterPro" id="IPR000524">
    <property type="entry name" value="Tscrpt_reg_HTH_GntR"/>
</dbReference>
<proteinExistence type="predicted"/>
<dbReference type="STRING" id="1190417.SAMN05660690_2984"/>
<organism evidence="5 6">
    <name type="scientific">Geodermatophilus telluris</name>
    <dbReference type="NCBI Taxonomy" id="1190417"/>
    <lineage>
        <taxon>Bacteria</taxon>
        <taxon>Bacillati</taxon>
        <taxon>Actinomycetota</taxon>
        <taxon>Actinomycetes</taxon>
        <taxon>Geodermatophilales</taxon>
        <taxon>Geodermatophilaceae</taxon>
        <taxon>Geodermatophilus</taxon>
    </lineage>
</organism>
<dbReference type="Gene3D" id="1.20.120.530">
    <property type="entry name" value="GntR ligand-binding domain-like"/>
    <property type="match status" value="1"/>
</dbReference>
<evidence type="ECO:0000259" key="4">
    <source>
        <dbReference type="PROSITE" id="PS50949"/>
    </source>
</evidence>
<dbReference type="CDD" id="cd07377">
    <property type="entry name" value="WHTH_GntR"/>
    <property type="match status" value="1"/>
</dbReference>
<dbReference type="InterPro" id="IPR036390">
    <property type="entry name" value="WH_DNA-bd_sf"/>
</dbReference>
<dbReference type="SUPFAM" id="SSF46785">
    <property type="entry name" value="Winged helix' DNA-binding domain"/>
    <property type="match status" value="1"/>
</dbReference>
<dbReference type="Pfam" id="PF00392">
    <property type="entry name" value="GntR"/>
    <property type="match status" value="1"/>
</dbReference>
<dbReference type="PANTHER" id="PTHR43537:SF5">
    <property type="entry name" value="UXU OPERON TRANSCRIPTIONAL REGULATOR"/>
    <property type="match status" value="1"/>
</dbReference>
<dbReference type="RefSeq" id="WP_217637208.1">
    <property type="nucleotide sequence ID" value="NZ_FMZF01000004.1"/>
</dbReference>
<evidence type="ECO:0000256" key="1">
    <source>
        <dbReference type="ARBA" id="ARBA00023015"/>
    </source>
</evidence>
<name>A0A1G6QKV7_9ACTN</name>
<gene>
    <name evidence="5" type="ORF">SAMN05660690_2984</name>
</gene>
<dbReference type="Proteomes" id="UP000199416">
    <property type="component" value="Unassembled WGS sequence"/>
</dbReference>
<accession>A0A1G6QKV7</accession>
<evidence type="ECO:0000313" key="5">
    <source>
        <dbReference type="EMBL" id="SDC93060.1"/>
    </source>
</evidence>
<dbReference type="Gene3D" id="1.10.10.10">
    <property type="entry name" value="Winged helix-like DNA-binding domain superfamily/Winged helix DNA-binding domain"/>
    <property type="match status" value="1"/>
</dbReference>
<dbReference type="AlphaFoldDB" id="A0A1G6QKV7"/>
<evidence type="ECO:0000313" key="6">
    <source>
        <dbReference type="Proteomes" id="UP000199416"/>
    </source>
</evidence>
<evidence type="ECO:0000256" key="2">
    <source>
        <dbReference type="ARBA" id="ARBA00023125"/>
    </source>
</evidence>
<dbReference type="SMART" id="SM00895">
    <property type="entry name" value="FCD"/>
    <property type="match status" value="1"/>
</dbReference>
<keyword evidence="1" id="KW-0805">Transcription regulation</keyword>
<dbReference type="InterPro" id="IPR036388">
    <property type="entry name" value="WH-like_DNA-bd_sf"/>
</dbReference>
<protein>
    <submittedName>
        <fullName evidence="5">DNA-binding transcriptional regulator, GntR family</fullName>
    </submittedName>
</protein>
<dbReference type="GO" id="GO:0003677">
    <property type="term" value="F:DNA binding"/>
    <property type="evidence" value="ECO:0007669"/>
    <property type="project" value="UniProtKB-KW"/>
</dbReference>
<dbReference type="InterPro" id="IPR008920">
    <property type="entry name" value="TF_FadR/GntR_C"/>
</dbReference>
<evidence type="ECO:0000256" key="3">
    <source>
        <dbReference type="ARBA" id="ARBA00023163"/>
    </source>
</evidence>
<keyword evidence="6" id="KW-1185">Reference proteome</keyword>
<dbReference type="Pfam" id="PF07729">
    <property type="entry name" value="FCD"/>
    <property type="match status" value="1"/>
</dbReference>
<dbReference type="SUPFAM" id="SSF48008">
    <property type="entry name" value="GntR ligand-binding domain-like"/>
    <property type="match status" value="1"/>
</dbReference>